<evidence type="ECO:0000313" key="2">
    <source>
        <dbReference type="WBParaSite" id="ES5_v2.g23671.t1"/>
    </source>
</evidence>
<organism evidence="1 2">
    <name type="scientific">Panagrolaimus sp. ES5</name>
    <dbReference type="NCBI Taxonomy" id="591445"/>
    <lineage>
        <taxon>Eukaryota</taxon>
        <taxon>Metazoa</taxon>
        <taxon>Ecdysozoa</taxon>
        <taxon>Nematoda</taxon>
        <taxon>Chromadorea</taxon>
        <taxon>Rhabditida</taxon>
        <taxon>Tylenchina</taxon>
        <taxon>Panagrolaimomorpha</taxon>
        <taxon>Panagrolaimoidea</taxon>
        <taxon>Panagrolaimidae</taxon>
        <taxon>Panagrolaimus</taxon>
    </lineage>
</organism>
<dbReference type="Proteomes" id="UP000887579">
    <property type="component" value="Unplaced"/>
</dbReference>
<sequence>MLDFLHLNDLRAQKDLNSSKKYDNNSSTIFLNSNRNSEKHDELKKSTSTINSTLSLHITAYENSIEATNDLKSSEEEVVQSKGECSGMAIKWKTPNHFVDGTTSIIQKPFEFPRQQKDESSRPELMAFTASQRLLNPNQMDENNQIQPPPVSQQKK</sequence>
<dbReference type="WBParaSite" id="ES5_v2.g23671.t1">
    <property type="protein sequence ID" value="ES5_v2.g23671.t1"/>
    <property type="gene ID" value="ES5_v2.g23671"/>
</dbReference>
<evidence type="ECO:0000313" key="1">
    <source>
        <dbReference type="Proteomes" id="UP000887579"/>
    </source>
</evidence>
<protein>
    <submittedName>
        <fullName evidence="2">Prolactin receptor</fullName>
    </submittedName>
</protein>
<reference evidence="2" key="1">
    <citation type="submission" date="2022-11" db="UniProtKB">
        <authorList>
            <consortium name="WormBaseParasite"/>
        </authorList>
    </citation>
    <scope>IDENTIFICATION</scope>
</reference>
<name>A0AC34G1V8_9BILA</name>
<proteinExistence type="predicted"/>
<accession>A0AC34G1V8</accession>